<sequence>MQRIGLYYPYVHFRDDAWLKAAALYWPRMARVVPPGYPVDDPLLVRTLRDELDFVVDVDPQDAATAVAAVFLRILDNEWNRNRLRHMFLVTEGPWGYSSGWVPSDDTRYVRVGGDPPVVEEEPWPFTPTGTPVPERRLTGLHWEEVDPRLREALMDANLAVATERSVLAPARGRKWLAMPPALGWTYKGMLTQELARRTGYVPATDQDRAHDMIGHWDERAVISTCMEDDRYIVPFDPARDFAGRLGTLAVAGALPAGLADVPAEKIVKVRKDYAGEFTAFTDAVSAAAADLEEHLAGIEDAAALREYLRLELARRVEEPLEDLRGAMRGLGLRTADTVLNFKFELGTLTTAMAGTLGEGPVTVAGVTFGLATMHRGMAEARDAQIKGSPVGFLLRVQHHLPQVPAKRRALRAIRRALGIGP</sequence>
<accession>A0ABW9HI55</accession>
<dbReference type="InterPro" id="IPR046203">
    <property type="entry name" value="DUF6236"/>
</dbReference>
<evidence type="ECO:0000313" key="2">
    <source>
        <dbReference type="Proteomes" id="UP001631957"/>
    </source>
</evidence>
<gene>
    <name evidence="1" type="ORF">ACKI18_01425</name>
</gene>
<evidence type="ECO:0000313" key="1">
    <source>
        <dbReference type="EMBL" id="MFM9607366.1"/>
    </source>
</evidence>
<comment type="caution">
    <text evidence="1">The sequence shown here is derived from an EMBL/GenBank/DDBJ whole genome shotgun (WGS) entry which is preliminary data.</text>
</comment>
<reference evidence="1 2" key="1">
    <citation type="submission" date="2024-12" db="EMBL/GenBank/DDBJ databases">
        <title>Forecasting of Potato common scab and diversities of Pathogenic streptomyces spp. in china.</title>
        <authorList>
            <person name="Handique U."/>
            <person name="Wu J."/>
        </authorList>
    </citation>
    <scope>NUCLEOTIDE SEQUENCE [LARGE SCALE GENOMIC DNA]</scope>
    <source>
        <strain evidence="1 2">ZRIMU1530</strain>
    </source>
</reference>
<organism evidence="1 2">
    <name type="scientific">Streptomyces niveiscabiei</name>
    <dbReference type="NCBI Taxonomy" id="164115"/>
    <lineage>
        <taxon>Bacteria</taxon>
        <taxon>Bacillati</taxon>
        <taxon>Actinomycetota</taxon>
        <taxon>Actinomycetes</taxon>
        <taxon>Kitasatosporales</taxon>
        <taxon>Streptomycetaceae</taxon>
        <taxon>Streptomyces</taxon>
    </lineage>
</organism>
<proteinExistence type="predicted"/>
<dbReference type="EMBL" id="JBJVNI010000001">
    <property type="protein sequence ID" value="MFM9607366.1"/>
    <property type="molecule type" value="Genomic_DNA"/>
</dbReference>
<keyword evidence="2" id="KW-1185">Reference proteome</keyword>
<dbReference type="Pfam" id="PF19749">
    <property type="entry name" value="DUF6236"/>
    <property type="match status" value="1"/>
</dbReference>
<dbReference type="RefSeq" id="WP_409120133.1">
    <property type="nucleotide sequence ID" value="NZ_JBJVNI010000001.1"/>
</dbReference>
<name>A0ABW9HI55_9ACTN</name>
<protein>
    <submittedName>
        <fullName evidence="1">DUF6236 family protein</fullName>
    </submittedName>
</protein>
<dbReference type="Proteomes" id="UP001631957">
    <property type="component" value="Unassembled WGS sequence"/>
</dbReference>